<gene>
    <name evidence="1" type="ORF">FYJ84_04255</name>
</gene>
<sequence>MINANDSVKLTGSVASTGTGSFTVSVTEFFVDGAWHKLETPRELEINTSDYTNDFTSLELKYIKEKAEADSKSSTLCEDDLEIVNSIVKKFSSAATDA</sequence>
<name>A0A6I2UED0_9FIRM</name>
<dbReference type="GeneID" id="96778119"/>
<dbReference type="AlphaFoldDB" id="A0A6I2UED0"/>
<evidence type="ECO:0000313" key="2">
    <source>
        <dbReference type="Proteomes" id="UP000433181"/>
    </source>
</evidence>
<proteinExistence type="predicted"/>
<dbReference type="EMBL" id="VUNR01000005">
    <property type="protein sequence ID" value="MSU08205.1"/>
    <property type="molecule type" value="Genomic_DNA"/>
</dbReference>
<keyword evidence="2" id="KW-1185">Reference proteome</keyword>
<evidence type="ECO:0000313" key="1">
    <source>
        <dbReference type="EMBL" id="MSU08205.1"/>
    </source>
</evidence>
<protein>
    <submittedName>
        <fullName evidence="1">Uncharacterized protein</fullName>
    </submittedName>
</protein>
<dbReference type="Proteomes" id="UP000433181">
    <property type="component" value="Unassembled WGS sequence"/>
</dbReference>
<accession>A0A6I2UED0</accession>
<comment type="caution">
    <text evidence="1">The sequence shown here is derived from an EMBL/GenBank/DDBJ whole genome shotgun (WGS) entry which is preliminary data.</text>
</comment>
<organism evidence="1 2">
    <name type="scientific">Anaerovibrio slackiae</name>
    <dbReference type="NCBI Taxonomy" id="2652309"/>
    <lineage>
        <taxon>Bacteria</taxon>
        <taxon>Bacillati</taxon>
        <taxon>Bacillota</taxon>
        <taxon>Negativicutes</taxon>
        <taxon>Selenomonadales</taxon>
        <taxon>Selenomonadaceae</taxon>
        <taxon>Anaerovibrio</taxon>
    </lineage>
</organism>
<reference evidence="1 2" key="1">
    <citation type="submission" date="2019-08" db="EMBL/GenBank/DDBJ databases">
        <title>In-depth cultivation of the pig gut microbiome towards novel bacterial diversity and tailored functional studies.</title>
        <authorList>
            <person name="Wylensek D."/>
            <person name="Hitch T.C.A."/>
            <person name="Clavel T."/>
        </authorList>
    </citation>
    <scope>NUCLEOTIDE SEQUENCE [LARGE SCALE GENOMIC DNA]</scope>
    <source>
        <strain evidence="1 2">WCA-693-APC-5D-A</strain>
    </source>
</reference>
<dbReference type="RefSeq" id="WP_154406361.1">
    <property type="nucleotide sequence ID" value="NZ_VUNR01000005.1"/>
</dbReference>